<proteinExistence type="inferred from homology"/>
<dbReference type="RefSeq" id="WP_135745292.1">
    <property type="nucleotide sequence ID" value="NZ_JAIZBI010000001.1"/>
</dbReference>
<sequence>MKAFPVGELKTKFSNILELVQNGEEVEILYGKNKKPVAKIVPLYSKKSGKRKLGILKGKSKITFAKNFKMTEDELLNLK</sequence>
<dbReference type="EMBL" id="RQHU01000005">
    <property type="protein sequence ID" value="TGN15633.1"/>
    <property type="molecule type" value="Genomic_DNA"/>
</dbReference>
<comment type="caution">
    <text evidence="2">The sequence shown here is derived from an EMBL/GenBank/DDBJ whole genome shotgun (WGS) entry which is preliminary data.</text>
</comment>
<dbReference type="OrthoDB" id="9808808at2"/>
<comment type="similarity">
    <text evidence="1">Belongs to the phD/YefM antitoxin family.</text>
</comment>
<evidence type="ECO:0000313" key="2">
    <source>
        <dbReference type="EMBL" id="TGN15633.1"/>
    </source>
</evidence>
<accession>A0A6H3NWC5</accession>
<reference evidence="2" key="1">
    <citation type="journal article" date="2019" name="PLoS Negl. Trop. Dis.">
        <title>Revisiting the worldwide diversity of Leptospira species in the environment.</title>
        <authorList>
            <person name="Vincent A.T."/>
            <person name="Schiettekatte O."/>
            <person name="Bourhy P."/>
            <person name="Veyrier F.J."/>
            <person name="Picardeau M."/>
        </authorList>
    </citation>
    <scope>NUCLEOTIDE SEQUENCE [LARGE SCALE GENOMIC DNA]</scope>
    <source>
        <strain evidence="2">201601109</strain>
    </source>
</reference>
<protein>
    <submittedName>
        <fullName evidence="2">Prevent-host-death protein</fullName>
    </submittedName>
</protein>
<evidence type="ECO:0000313" key="3">
    <source>
        <dbReference type="Proteomes" id="UP000297649"/>
    </source>
</evidence>
<evidence type="ECO:0000256" key="1">
    <source>
        <dbReference type="ARBA" id="ARBA00009981"/>
    </source>
</evidence>
<gene>
    <name evidence="2" type="ORF">EHR08_04920</name>
</gene>
<dbReference type="Proteomes" id="UP000297649">
    <property type="component" value="Unassembled WGS sequence"/>
</dbReference>
<organism evidence="2 3">
    <name type="scientific">Leptospira bandrabouensis</name>
    <dbReference type="NCBI Taxonomy" id="2484903"/>
    <lineage>
        <taxon>Bacteria</taxon>
        <taxon>Pseudomonadati</taxon>
        <taxon>Spirochaetota</taxon>
        <taxon>Spirochaetia</taxon>
        <taxon>Leptospirales</taxon>
        <taxon>Leptospiraceae</taxon>
        <taxon>Leptospira</taxon>
    </lineage>
</organism>
<keyword evidence="3" id="KW-1185">Reference proteome</keyword>
<dbReference type="SUPFAM" id="SSF143120">
    <property type="entry name" value="YefM-like"/>
    <property type="match status" value="1"/>
</dbReference>
<name>A0A6H3NWC5_9LEPT</name>
<dbReference type="InterPro" id="IPR036165">
    <property type="entry name" value="YefM-like_sf"/>
</dbReference>
<dbReference type="AlphaFoldDB" id="A0A6H3NWC5"/>